<dbReference type="NCBIfam" id="NF002776">
    <property type="entry name" value="PRK02877.1"/>
    <property type="match status" value="1"/>
</dbReference>
<evidence type="ECO:0000313" key="4">
    <source>
        <dbReference type="EMBL" id="EEW07327.1"/>
    </source>
</evidence>
<dbReference type="PANTHER" id="PTHR34068">
    <property type="entry name" value="UPF0145 PROTEIN YBJQ"/>
    <property type="match status" value="1"/>
</dbReference>
<dbReference type="AlphaFoldDB" id="D2YD59"/>
<dbReference type="Pfam" id="PF01906">
    <property type="entry name" value="YbjQ_1"/>
    <property type="match status" value="1"/>
</dbReference>
<feature type="compositionally biased region" description="Polar residues" evidence="3">
    <location>
        <begin position="1"/>
        <end position="12"/>
    </location>
</feature>
<name>D2YD59_VIBMI</name>
<comment type="caution">
    <text evidence="4">The sequence shown here is derived from an EMBL/GenBank/DDBJ whole genome shotgun (WGS) entry which is preliminary data.</text>
</comment>
<proteinExistence type="inferred from homology"/>
<dbReference type="HAMAP" id="MF_00338">
    <property type="entry name" value="UPF0145"/>
    <property type="match status" value="1"/>
</dbReference>
<gene>
    <name evidence="4" type="ORF">VMB_14560</name>
</gene>
<feature type="region of interest" description="Disordered" evidence="3">
    <location>
        <begin position="1"/>
        <end position="25"/>
    </location>
</feature>
<dbReference type="EMBL" id="ACYU01000055">
    <property type="protein sequence ID" value="EEW07327.1"/>
    <property type="molecule type" value="Genomic_DNA"/>
</dbReference>
<sequence>MGNFTPTSQSNPNRDEINEGNPMIVTTTPNVEGKRIVRYCGVIAGEAILGANIFKDLFAGIRDIVGGRSGTYERELEKARAMALEELQQQAAALGANAVVGIDLDYETFGKTNGMLMVSISGTAVVVE</sequence>
<evidence type="ECO:0000256" key="1">
    <source>
        <dbReference type="ARBA" id="ARBA00010751"/>
    </source>
</evidence>
<evidence type="ECO:0000313" key="5">
    <source>
        <dbReference type="Proteomes" id="UP000004827"/>
    </source>
</evidence>
<protein>
    <recommendedName>
        <fullName evidence="2">UPF0145 protein VMB_14560</fullName>
    </recommendedName>
</protein>
<comment type="similarity">
    <text evidence="1 2">Belongs to the UPF0145 family.</text>
</comment>
<dbReference type="InterPro" id="IPR002765">
    <property type="entry name" value="UPF0145_YbjQ-like"/>
</dbReference>
<dbReference type="PANTHER" id="PTHR34068:SF1">
    <property type="entry name" value="UPF0145 PROTEIN YBJQ"/>
    <property type="match status" value="1"/>
</dbReference>
<evidence type="ECO:0000256" key="2">
    <source>
        <dbReference type="HAMAP-Rule" id="MF_00338"/>
    </source>
</evidence>
<dbReference type="SUPFAM" id="SSF117782">
    <property type="entry name" value="YbjQ-like"/>
    <property type="match status" value="1"/>
</dbReference>
<dbReference type="InterPro" id="IPR035439">
    <property type="entry name" value="UPF0145_dom_sf"/>
</dbReference>
<accession>D2YD59</accession>
<dbReference type="Proteomes" id="UP000004827">
    <property type="component" value="Unassembled WGS sequence"/>
</dbReference>
<dbReference type="Gene3D" id="3.30.110.70">
    <property type="entry name" value="Hypothetical protein apc22750. Chain B"/>
    <property type="match status" value="1"/>
</dbReference>
<reference evidence="4 5" key="1">
    <citation type="journal article" date="2009" name="BMC Evol. Biol.">
        <title>Genomic taxonomy of Vibrios.</title>
        <authorList>
            <person name="Thompson C.C."/>
            <person name="Vicente A.C."/>
            <person name="Souza R.C."/>
            <person name="Vasconcelos A.T."/>
            <person name="Vesth T."/>
            <person name="Alves N.Jr."/>
            <person name="Ussery D.W."/>
            <person name="Iida T."/>
            <person name="Thompson F.L."/>
        </authorList>
    </citation>
    <scope>NUCLEOTIDE SEQUENCE [LARGE SCALE GENOMIC DNA]</scope>
    <source>
        <strain evidence="4 5">VM603</strain>
    </source>
</reference>
<evidence type="ECO:0000256" key="3">
    <source>
        <dbReference type="SAM" id="MobiDB-lite"/>
    </source>
</evidence>
<organism evidence="4 5">
    <name type="scientific">Vibrio mimicus VM603</name>
    <dbReference type="NCBI Taxonomy" id="671074"/>
    <lineage>
        <taxon>Bacteria</taxon>
        <taxon>Pseudomonadati</taxon>
        <taxon>Pseudomonadota</taxon>
        <taxon>Gammaproteobacteria</taxon>
        <taxon>Vibrionales</taxon>
        <taxon>Vibrionaceae</taxon>
        <taxon>Vibrio</taxon>
    </lineage>
</organism>